<name>A0A8J6L6A1_TENMO</name>
<evidence type="ECO:0000256" key="1">
    <source>
        <dbReference type="SAM" id="MobiDB-lite"/>
    </source>
</evidence>
<gene>
    <name evidence="2" type="ORF">GEV33_013746</name>
</gene>
<protein>
    <submittedName>
        <fullName evidence="2">Uncharacterized protein</fullName>
    </submittedName>
</protein>
<evidence type="ECO:0000313" key="3">
    <source>
        <dbReference type="Proteomes" id="UP000719412"/>
    </source>
</evidence>
<reference evidence="2" key="1">
    <citation type="journal article" date="2020" name="J Insects Food Feed">
        <title>The yellow mealworm (Tenebrio molitor) genome: a resource for the emerging insects as food and feed industry.</title>
        <authorList>
            <person name="Eriksson T."/>
            <person name="Andere A."/>
            <person name="Kelstrup H."/>
            <person name="Emery V."/>
            <person name="Picard C."/>
        </authorList>
    </citation>
    <scope>NUCLEOTIDE SEQUENCE</scope>
    <source>
        <strain evidence="2">Stoneville</strain>
        <tissue evidence="2">Whole head</tissue>
    </source>
</reference>
<evidence type="ECO:0000313" key="2">
    <source>
        <dbReference type="EMBL" id="KAH0809045.1"/>
    </source>
</evidence>
<proteinExistence type="predicted"/>
<feature type="region of interest" description="Disordered" evidence="1">
    <location>
        <begin position="326"/>
        <end position="365"/>
    </location>
</feature>
<accession>A0A8J6L6A1</accession>
<organism evidence="2 3">
    <name type="scientific">Tenebrio molitor</name>
    <name type="common">Yellow mealworm beetle</name>
    <dbReference type="NCBI Taxonomy" id="7067"/>
    <lineage>
        <taxon>Eukaryota</taxon>
        <taxon>Metazoa</taxon>
        <taxon>Ecdysozoa</taxon>
        <taxon>Arthropoda</taxon>
        <taxon>Hexapoda</taxon>
        <taxon>Insecta</taxon>
        <taxon>Pterygota</taxon>
        <taxon>Neoptera</taxon>
        <taxon>Endopterygota</taxon>
        <taxon>Coleoptera</taxon>
        <taxon>Polyphaga</taxon>
        <taxon>Cucujiformia</taxon>
        <taxon>Tenebrionidae</taxon>
        <taxon>Tenebrio</taxon>
    </lineage>
</organism>
<sequence length="365" mass="41233">MISKPLPLVLVEVLEDEGQIFDEGRFATFLSRSSTPQEGDTNPIPSLPPVCKKTRDVAVKFGNSRGAHTASYSGCLRFTRVLGKKTRRQTQPKNRAPIPAEAPTKQPTPVTGPARQHPAIRKSVITDLIVAIQTSSSKSYKTYSKRYKTYSKSYKTSKTTQPSPATMNVKRINFSKAKPCVDGSWVNPITADDFRALTYPLEMRRMPYHSFACPEKNKPQKARALILSTGHPKQTSPDRKVVGQAMFKFGTRYAHVRYSNVYNKNKRDLQFEPGQKVWRRNKTLSDQYRGYSAKLAPKYVLCTVSRRVSPIIYELLNPDGSRGGRWHVSNLKPYFEPGDERDAENGSDQSDSDRDYEPQSDTDSE</sequence>
<dbReference type="EMBL" id="JABDTM020028373">
    <property type="protein sequence ID" value="KAH0809045.1"/>
    <property type="molecule type" value="Genomic_DNA"/>
</dbReference>
<comment type="caution">
    <text evidence="2">The sequence shown here is derived from an EMBL/GenBank/DDBJ whole genome shotgun (WGS) entry which is preliminary data.</text>
</comment>
<dbReference type="Proteomes" id="UP000719412">
    <property type="component" value="Unassembled WGS sequence"/>
</dbReference>
<feature type="region of interest" description="Disordered" evidence="1">
    <location>
        <begin position="84"/>
        <end position="116"/>
    </location>
</feature>
<reference evidence="2" key="2">
    <citation type="submission" date="2021-08" db="EMBL/GenBank/DDBJ databases">
        <authorList>
            <person name="Eriksson T."/>
        </authorList>
    </citation>
    <scope>NUCLEOTIDE SEQUENCE</scope>
    <source>
        <strain evidence="2">Stoneville</strain>
        <tissue evidence="2">Whole head</tissue>
    </source>
</reference>
<keyword evidence="3" id="KW-1185">Reference proteome</keyword>
<dbReference type="AlphaFoldDB" id="A0A8J6L6A1"/>